<dbReference type="PROSITE" id="PS00409">
    <property type="entry name" value="PROKAR_NTER_METHYL"/>
    <property type="match status" value="1"/>
</dbReference>
<dbReference type="NCBIfam" id="TIGR02532">
    <property type="entry name" value="IV_pilin_GFxxxE"/>
    <property type="match status" value="1"/>
</dbReference>
<protein>
    <submittedName>
        <fullName evidence="2">Prepilin-type N-terminal cleavage/methylation domain-containing protein</fullName>
    </submittedName>
</protein>
<gene>
    <name evidence="2" type="ORF">DXX93_05630</name>
</gene>
<keyword evidence="1" id="KW-1133">Transmembrane helix</keyword>
<evidence type="ECO:0000313" key="3">
    <source>
        <dbReference type="Proteomes" id="UP000256478"/>
    </source>
</evidence>
<proteinExistence type="predicted"/>
<keyword evidence="1" id="KW-0472">Membrane</keyword>
<dbReference type="Proteomes" id="UP000256478">
    <property type="component" value="Unassembled WGS sequence"/>
</dbReference>
<accession>A0A3E0TNG9</accession>
<dbReference type="InterPro" id="IPR012902">
    <property type="entry name" value="N_methyl_site"/>
</dbReference>
<dbReference type="EMBL" id="QUOU01000001">
    <property type="protein sequence ID" value="REL26106.1"/>
    <property type="molecule type" value="Genomic_DNA"/>
</dbReference>
<dbReference type="RefSeq" id="WP_116007227.1">
    <property type="nucleotide sequence ID" value="NZ_QUOU01000001.1"/>
</dbReference>
<feature type="transmembrane region" description="Helical" evidence="1">
    <location>
        <begin position="36"/>
        <end position="57"/>
    </location>
</feature>
<sequence>MSRNHPDKLKPVVTNFKPSLKRLGQSQIKNIQGFTLLEVLIASLILFATIAVVSILFKSSFIASEKAQQKLEHTAVVPAVLSVISQEIQEKTTATAKELGNKGQMWGVNYHWQANEVAFKAPPDKFDQETGNTENQDNRYKLWQVELTLGSDNTSAKGNEPGSLQYRYKEVSWLN</sequence>
<dbReference type="AlphaFoldDB" id="A0A3E0TNG9"/>
<evidence type="ECO:0000256" key="1">
    <source>
        <dbReference type="SAM" id="Phobius"/>
    </source>
</evidence>
<name>A0A3E0TNG9_9GAMM</name>
<organism evidence="2 3">
    <name type="scientific">Thalassotalea euphylliae</name>
    <dbReference type="NCBI Taxonomy" id="1655234"/>
    <lineage>
        <taxon>Bacteria</taxon>
        <taxon>Pseudomonadati</taxon>
        <taxon>Pseudomonadota</taxon>
        <taxon>Gammaproteobacteria</taxon>
        <taxon>Alteromonadales</taxon>
        <taxon>Colwelliaceae</taxon>
        <taxon>Thalassotalea</taxon>
    </lineage>
</organism>
<dbReference type="OrthoDB" id="5772040at2"/>
<reference evidence="2 3" key="1">
    <citation type="submission" date="2018-08" db="EMBL/GenBank/DDBJ databases">
        <title>Thalassotalea euphylliae genome.</title>
        <authorList>
            <person name="Summers S."/>
            <person name="Rice S.A."/>
            <person name="Freckelton M.L."/>
            <person name="Nedved B.T."/>
            <person name="Hadfield M.G."/>
        </authorList>
    </citation>
    <scope>NUCLEOTIDE SEQUENCE [LARGE SCALE GENOMIC DNA]</scope>
    <source>
        <strain evidence="2 3">H1</strain>
    </source>
</reference>
<evidence type="ECO:0000313" key="2">
    <source>
        <dbReference type="EMBL" id="REL26106.1"/>
    </source>
</evidence>
<keyword evidence="1" id="KW-0812">Transmembrane</keyword>
<comment type="caution">
    <text evidence="2">The sequence shown here is derived from an EMBL/GenBank/DDBJ whole genome shotgun (WGS) entry which is preliminary data.</text>
</comment>